<keyword evidence="1" id="KW-0812">Transmembrane</keyword>
<feature type="transmembrane region" description="Helical" evidence="1">
    <location>
        <begin position="6"/>
        <end position="25"/>
    </location>
</feature>
<keyword evidence="3" id="KW-1185">Reference proteome</keyword>
<protein>
    <submittedName>
        <fullName evidence="2">Uncharacterized protein</fullName>
    </submittedName>
</protein>
<reference evidence="2" key="1">
    <citation type="submission" date="2021-06" db="EMBL/GenBank/DDBJ databases">
        <title>Parelaphostrongylus tenuis whole genome reference sequence.</title>
        <authorList>
            <person name="Garwood T.J."/>
            <person name="Larsen P.A."/>
            <person name="Fountain-Jones N.M."/>
            <person name="Garbe J.R."/>
            <person name="Macchietto M.G."/>
            <person name="Kania S.A."/>
            <person name="Gerhold R.W."/>
            <person name="Richards J.E."/>
            <person name="Wolf T.M."/>
        </authorList>
    </citation>
    <scope>NUCLEOTIDE SEQUENCE</scope>
    <source>
        <strain evidence="2">MNPRO001-30</strain>
        <tissue evidence="2">Meninges</tissue>
    </source>
</reference>
<evidence type="ECO:0000256" key="1">
    <source>
        <dbReference type="SAM" id="Phobius"/>
    </source>
</evidence>
<accession>A0AAD5MRY8</accession>
<sequence>MEGKNVNGAVFSYVLAYFCLIELAWNPAFVRQETILKVRPKIVDSSSLHHRDIDKLLTYFLR</sequence>
<name>A0AAD5MRY8_PARTN</name>
<organism evidence="2 3">
    <name type="scientific">Parelaphostrongylus tenuis</name>
    <name type="common">Meningeal worm</name>
    <dbReference type="NCBI Taxonomy" id="148309"/>
    <lineage>
        <taxon>Eukaryota</taxon>
        <taxon>Metazoa</taxon>
        <taxon>Ecdysozoa</taxon>
        <taxon>Nematoda</taxon>
        <taxon>Chromadorea</taxon>
        <taxon>Rhabditida</taxon>
        <taxon>Rhabditina</taxon>
        <taxon>Rhabditomorpha</taxon>
        <taxon>Strongyloidea</taxon>
        <taxon>Metastrongylidae</taxon>
        <taxon>Parelaphostrongylus</taxon>
    </lineage>
</organism>
<gene>
    <name evidence="2" type="ORF">KIN20_010459</name>
</gene>
<dbReference type="Proteomes" id="UP001196413">
    <property type="component" value="Unassembled WGS sequence"/>
</dbReference>
<evidence type="ECO:0000313" key="3">
    <source>
        <dbReference type="Proteomes" id="UP001196413"/>
    </source>
</evidence>
<comment type="caution">
    <text evidence="2">The sequence shown here is derived from an EMBL/GenBank/DDBJ whole genome shotgun (WGS) entry which is preliminary data.</text>
</comment>
<evidence type="ECO:0000313" key="2">
    <source>
        <dbReference type="EMBL" id="KAJ1353752.1"/>
    </source>
</evidence>
<proteinExistence type="predicted"/>
<dbReference type="EMBL" id="JAHQIW010001831">
    <property type="protein sequence ID" value="KAJ1353752.1"/>
    <property type="molecule type" value="Genomic_DNA"/>
</dbReference>
<dbReference type="AlphaFoldDB" id="A0AAD5MRY8"/>
<keyword evidence="1" id="KW-1133">Transmembrane helix</keyword>
<keyword evidence="1" id="KW-0472">Membrane</keyword>